<evidence type="ECO:0000313" key="3">
    <source>
        <dbReference type="Proteomes" id="UP001500851"/>
    </source>
</evidence>
<proteinExistence type="predicted"/>
<dbReference type="EMBL" id="BAAAOB010000001">
    <property type="protein sequence ID" value="GAA1780103.1"/>
    <property type="molecule type" value="Genomic_DNA"/>
</dbReference>
<protein>
    <submittedName>
        <fullName evidence="2">Uncharacterized protein</fullName>
    </submittedName>
</protein>
<accession>A0ABP4XKZ0</accession>
<dbReference type="Proteomes" id="UP001500851">
    <property type="component" value="Unassembled WGS sequence"/>
</dbReference>
<name>A0ABP4XKZ0_9MICO</name>
<keyword evidence="3" id="KW-1185">Reference proteome</keyword>
<feature type="region of interest" description="Disordered" evidence="1">
    <location>
        <begin position="65"/>
        <end position="91"/>
    </location>
</feature>
<reference evidence="3" key="1">
    <citation type="journal article" date="2019" name="Int. J. Syst. Evol. Microbiol.">
        <title>The Global Catalogue of Microorganisms (GCM) 10K type strain sequencing project: providing services to taxonomists for standard genome sequencing and annotation.</title>
        <authorList>
            <consortium name="The Broad Institute Genomics Platform"/>
            <consortium name="The Broad Institute Genome Sequencing Center for Infectious Disease"/>
            <person name="Wu L."/>
            <person name="Ma J."/>
        </authorList>
    </citation>
    <scope>NUCLEOTIDE SEQUENCE [LARGE SCALE GENOMIC DNA]</scope>
    <source>
        <strain evidence="3">JCM 14736</strain>
    </source>
</reference>
<organism evidence="2 3">
    <name type="scientific">Leucobacter iarius</name>
    <dbReference type="NCBI Taxonomy" id="333963"/>
    <lineage>
        <taxon>Bacteria</taxon>
        <taxon>Bacillati</taxon>
        <taxon>Actinomycetota</taxon>
        <taxon>Actinomycetes</taxon>
        <taxon>Micrococcales</taxon>
        <taxon>Microbacteriaceae</taxon>
        <taxon>Leucobacter</taxon>
    </lineage>
</organism>
<gene>
    <name evidence="2" type="ORF">GCM10009768_06200</name>
</gene>
<evidence type="ECO:0000313" key="2">
    <source>
        <dbReference type="EMBL" id="GAA1780103.1"/>
    </source>
</evidence>
<comment type="caution">
    <text evidence="2">The sequence shown here is derived from an EMBL/GenBank/DDBJ whole genome shotgun (WGS) entry which is preliminary data.</text>
</comment>
<evidence type="ECO:0000256" key="1">
    <source>
        <dbReference type="SAM" id="MobiDB-lite"/>
    </source>
</evidence>
<sequence length="91" mass="9638">MAHSVAFMVVPSPSMIEGFATDTIVVSIRIMKKPSTMDHRAGHGRISVERIAAFREKNALILRPGSDIDADGRAAPARPGESPRADVGGAN</sequence>